<dbReference type="Proteomes" id="UP000016927">
    <property type="component" value="Unassembled WGS sequence"/>
</dbReference>
<dbReference type="InterPro" id="IPR005828">
    <property type="entry name" value="MFS_sugar_transport-like"/>
</dbReference>
<sequence>MNFVLVDFKSAHITNPTKTVSLSVISTFIFAMFCQNNVVEIFNDMKDKNVKNLILVAAAASLGACVFYAIMGIAGSLLFGDYMPNEDIISILANENSEIVKHLFDTNSKFYCIHFIVPCFAIIGLLISSIYQLSAVTRSLNEVKIFKKIRSKTKKQAVTTFLVICLITTINMFPQMGLGLVFDLIGHFMCNPLAYAFPFVFLAIKCYNNKDYGIKFFGSLIFIIGIACSRFIIGFASSFLCAIIPQLLHSIGNEDTRSILMAIYPFFNLLGLTAGAALKIFDTSNTFRLVLLGPITLCLMLIVVFLARKNILPTVREEKVNLRKLWILIKRSTALKSVVSIIVLQIILRCTGIDLLMLFSGFLFESAGNYFTALIPLFIAVACAPFSGILPKFIKRKILLLTGLISIAVFSLCFFIIGPNVAIASLFIIFYHGVVGTIPDLYKNEVIPFEYKPMANILGTFVSWFLGFLITLFIAFVYTKQSNAIWIIFFTMTLIGAILVLIFMKETKGLVETDWLENWINLGFSNKRKPTNIELG</sequence>
<keyword evidence="2 5" id="KW-0812">Transmembrane</keyword>
<dbReference type="STRING" id="578461.R0M457"/>
<dbReference type="Gene3D" id="1.20.1250.20">
    <property type="entry name" value="MFS general substrate transporter like domains"/>
    <property type="match status" value="1"/>
</dbReference>
<evidence type="ECO:0000256" key="5">
    <source>
        <dbReference type="SAM" id="Phobius"/>
    </source>
</evidence>
<evidence type="ECO:0000313" key="7">
    <source>
        <dbReference type="EMBL" id="EOB12794.1"/>
    </source>
</evidence>
<keyword evidence="7" id="KW-0813">Transport</keyword>
<dbReference type="EMBL" id="KB909273">
    <property type="protein sequence ID" value="EOB12794.1"/>
    <property type="molecule type" value="Genomic_DNA"/>
</dbReference>
<dbReference type="OrthoDB" id="438545at2759"/>
<reference evidence="7 8" key="1">
    <citation type="journal article" date="2013" name="BMC Genomics">
        <title>Comparative genomics of parasitic silkworm microsporidia reveal an association between genome expansion and host adaptation.</title>
        <authorList>
            <person name="Pan G."/>
            <person name="Xu J."/>
            <person name="Li T."/>
            <person name="Xia Q."/>
            <person name="Liu S.L."/>
            <person name="Zhang G."/>
            <person name="Li S."/>
            <person name="Li C."/>
            <person name="Liu H."/>
            <person name="Yang L."/>
            <person name="Liu T."/>
            <person name="Zhang X."/>
            <person name="Wu Z."/>
            <person name="Fan W."/>
            <person name="Dang X."/>
            <person name="Xiang H."/>
            <person name="Tao M."/>
            <person name="Li Y."/>
            <person name="Hu J."/>
            <person name="Li Z."/>
            <person name="Lin L."/>
            <person name="Luo J."/>
            <person name="Geng L."/>
            <person name="Wang L."/>
            <person name="Long M."/>
            <person name="Wan Y."/>
            <person name="He N."/>
            <person name="Zhang Z."/>
            <person name="Lu C."/>
            <person name="Keeling P.J."/>
            <person name="Wang J."/>
            <person name="Xiang Z."/>
            <person name="Zhou Z."/>
        </authorList>
    </citation>
    <scope>NUCLEOTIDE SEQUENCE [LARGE SCALE GENOMIC DNA]</scope>
    <source>
        <strain evidence="8">CQ1 / CVCC 102059</strain>
    </source>
</reference>
<evidence type="ECO:0000256" key="1">
    <source>
        <dbReference type="ARBA" id="ARBA00004141"/>
    </source>
</evidence>
<feature type="domain" description="Major facilitator superfamily (MFS) profile" evidence="6">
    <location>
        <begin position="117"/>
        <end position="508"/>
    </location>
</feature>
<dbReference type="PANTHER" id="PTHR48021">
    <property type="match status" value="1"/>
</dbReference>
<feature type="transmembrane region" description="Helical" evidence="5">
    <location>
        <begin position="454"/>
        <end position="478"/>
    </location>
</feature>
<feature type="transmembrane region" description="Helical" evidence="5">
    <location>
        <begin position="338"/>
        <end position="364"/>
    </location>
</feature>
<keyword evidence="7" id="KW-0762">Sugar transport</keyword>
<evidence type="ECO:0000256" key="4">
    <source>
        <dbReference type="ARBA" id="ARBA00023136"/>
    </source>
</evidence>
<evidence type="ECO:0000259" key="6">
    <source>
        <dbReference type="PROSITE" id="PS50850"/>
    </source>
</evidence>
<evidence type="ECO:0000313" key="8">
    <source>
        <dbReference type="Proteomes" id="UP000016927"/>
    </source>
</evidence>
<dbReference type="InterPro" id="IPR050549">
    <property type="entry name" value="MFS_Trehalose_Transporter"/>
</dbReference>
<dbReference type="PANTHER" id="PTHR48021:SF1">
    <property type="entry name" value="GH07001P-RELATED"/>
    <property type="match status" value="1"/>
</dbReference>
<dbReference type="HOGENOM" id="CLU_508138_0_0_1"/>
<name>R0M457_NOSB1</name>
<feature type="non-terminal residue" evidence="7">
    <location>
        <position position="536"/>
    </location>
</feature>
<dbReference type="Pfam" id="PF00083">
    <property type="entry name" value="Sugar_tr"/>
    <property type="match status" value="1"/>
</dbReference>
<dbReference type="InterPro" id="IPR020846">
    <property type="entry name" value="MFS_dom"/>
</dbReference>
<dbReference type="PROSITE" id="PS50850">
    <property type="entry name" value="MFS"/>
    <property type="match status" value="1"/>
</dbReference>
<dbReference type="GO" id="GO:0022857">
    <property type="term" value="F:transmembrane transporter activity"/>
    <property type="evidence" value="ECO:0007669"/>
    <property type="project" value="InterPro"/>
</dbReference>
<protein>
    <submittedName>
        <fullName evidence="7">Glucose transporter type 3</fullName>
    </submittedName>
</protein>
<dbReference type="InterPro" id="IPR036259">
    <property type="entry name" value="MFS_trans_sf"/>
</dbReference>
<keyword evidence="3 5" id="KW-1133">Transmembrane helix</keyword>
<dbReference type="AlphaFoldDB" id="R0M457"/>
<feature type="transmembrane region" description="Helical" evidence="5">
    <location>
        <begin position="484"/>
        <end position="504"/>
    </location>
</feature>
<evidence type="ECO:0000256" key="2">
    <source>
        <dbReference type="ARBA" id="ARBA00022692"/>
    </source>
</evidence>
<keyword evidence="8" id="KW-1185">Reference proteome</keyword>
<feature type="transmembrane region" description="Helical" evidence="5">
    <location>
        <begin position="54"/>
        <end position="79"/>
    </location>
</feature>
<proteinExistence type="predicted"/>
<accession>R0M457</accession>
<dbReference type="VEuPathDB" id="MicrosporidiaDB:NBO_365g0004"/>
<keyword evidence="4 5" id="KW-0472">Membrane</keyword>
<dbReference type="GO" id="GO:0016020">
    <property type="term" value="C:membrane"/>
    <property type="evidence" value="ECO:0007669"/>
    <property type="project" value="UniProtKB-SubCell"/>
</dbReference>
<feature type="transmembrane region" description="Helical" evidence="5">
    <location>
        <begin position="20"/>
        <end position="42"/>
    </location>
</feature>
<feature type="transmembrane region" description="Helical" evidence="5">
    <location>
        <begin position="113"/>
        <end position="136"/>
    </location>
</feature>
<gene>
    <name evidence="7" type="ORF">NBO_365g0004</name>
</gene>
<organism evidence="7 8">
    <name type="scientific">Nosema bombycis (strain CQ1 / CVCC 102059)</name>
    <name type="common">Microsporidian parasite</name>
    <name type="synonym">Pebrine of silkworm</name>
    <dbReference type="NCBI Taxonomy" id="578461"/>
    <lineage>
        <taxon>Eukaryota</taxon>
        <taxon>Fungi</taxon>
        <taxon>Fungi incertae sedis</taxon>
        <taxon>Microsporidia</taxon>
        <taxon>Nosematidae</taxon>
        <taxon>Nosema</taxon>
    </lineage>
</organism>
<feature type="transmembrane region" description="Helical" evidence="5">
    <location>
        <begin position="287"/>
        <end position="307"/>
    </location>
</feature>
<feature type="transmembrane region" description="Helical" evidence="5">
    <location>
        <begin position="220"/>
        <end position="247"/>
    </location>
</feature>
<evidence type="ECO:0000256" key="3">
    <source>
        <dbReference type="ARBA" id="ARBA00022989"/>
    </source>
</evidence>
<comment type="subcellular location">
    <subcellularLocation>
        <location evidence="1">Membrane</location>
        <topology evidence="1">Multi-pass membrane protein</topology>
    </subcellularLocation>
</comment>
<dbReference type="SUPFAM" id="SSF103473">
    <property type="entry name" value="MFS general substrate transporter"/>
    <property type="match status" value="1"/>
</dbReference>
<feature type="transmembrane region" description="Helical" evidence="5">
    <location>
        <begin position="157"/>
        <end position="174"/>
    </location>
</feature>
<feature type="transmembrane region" description="Helical" evidence="5">
    <location>
        <begin position="423"/>
        <end position="442"/>
    </location>
</feature>
<feature type="transmembrane region" description="Helical" evidence="5">
    <location>
        <begin position="259"/>
        <end position="281"/>
    </location>
</feature>
<feature type="transmembrane region" description="Helical" evidence="5">
    <location>
        <begin position="370"/>
        <end position="391"/>
    </location>
</feature>